<name>A0A9P3CR24_9PEZI</name>
<dbReference type="EMBL" id="BOLY01000007">
    <property type="protein sequence ID" value="GIZ47171.1"/>
    <property type="molecule type" value="Genomic_DNA"/>
</dbReference>
<organism evidence="1 2">
    <name type="scientific">Cercospora kikuchii</name>
    <dbReference type="NCBI Taxonomy" id="84275"/>
    <lineage>
        <taxon>Eukaryota</taxon>
        <taxon>Fungi</taxon>
        <taxon>Dikarya</taxon>
        <taxon>Ascomycota</taxon>
        <taxon>Pezizomycotina</taxon>
        <taxon>Dothideomycetes</taxon>
        <taxon>Dothideomycetidae</taxon>
        <taxon>Mycosphaerellales</taxon>
        <taxon>Mycosphaerellaceae</taxon>
        <taxon>Cercospora</taxon>
    </lineage>
</organism>
<dbReference type="OrthoDB" id="3648338at2759"/>
<dbReference type="GeneID" id="68295845"/>
<accession>A0A9P3CR24</accession>
<dbReference type="RefSeq" id="XP_044661658.1">
    <property type="nucleotide sequence ID" value="XM_044805723.1"/>
</dbReference>
<proteinExistence type="predicted"/>
<dbReference type="Proteomes" id="UP000825890">
    <property type="component" value="Unassembled WGS sequence"/>
</dbReference>
<evidence type="ECO:0000313" key="2">
    <source>
        <dbReference type="Proteomes" id="UP000825890"/>
    </source>
</evidence>
<dbReference type="AlphaFoldDB" id="A0A9P3CR24"/>
<keyword evidence="2" id="KW-1185">Reference proteome</keyword>
<sequence>MRARLQVLPQSGVIVRVRHTRLYHASPTVQRANLRNGELVPNPFASKLTRTAQPIPKIYELVDRKATGFSNSGPSGEQQRFSKEKVRTWLEEKSGHQSRVLDRTFPLDGVKNISDVSEFEALAAHGTAGAPEAMLYLARSRMRVEGLPQAEQRSAAANAGASRILAWVRKTDRRYWDTILPYDFINMLCRHLEAEEKGRILMEWVAAYVTSSDMQRDAVKAHNPLHKRAHVSWPTRIFACLVTAKIYWGEDGSMDAALECLLYALDGGLTKAGRILWIPAAIVELEGRLLQDETPPCSPILFERYRAWLPFIPNWKYSSDRSRLDFHLARIVLYHPVDADPRPILQYCQGENRLSGSREQGKLNSAHEILRASYLLRLEDDNAAARLLENISQDLHPRPWSQLRMLYRKWKDDPKLKSNHSRSIHGKTLLPC</sequence>
<comment type="caution">
    <text evidence="1">The sequence shown here is derived from an EMBL/GenBank/DDBJ whole genome shotgun (WGS) entry which is preliminary data.</text>
</comment>
<protein>
    <submittedName>
        <fullName evidence="1">Uncharacterized protein</fullName>
    </submittedName>
</protein>
<evidence type="ECO:0000313" key="1">
    <source>
        <dbReference type="EMBL" id="GIZ47171.1"/>
    </source>
</evidence>
<reference evidence="1 2" key="1">
    <citation type="submission" date="2021-01" db="EMBL/GenBank/DDBJ databases">
        <title>Cercospora kikuchii MAFF 305040 whole genome shotgun sequence.</title>
        <authorList>
            <person name="Kashiwa T."/>
            <person name="Suzuki T."/>
        </authorList>
    </citation>
    <scope>NUCLEOTIDE SEQUENCE [LARGE SCALE GENOMIC DNA]</scope>
    <source>
        <strain evidence="1 2">MAFF 305040</strain>
    </source>
</reference>
<gene>
    <name evidence="1" type="ORF">CKM354_001027000</name>
</gene>